<keyword evidence="5" id="KW-0479">Metal-binding</keyword>
<keyword evidence="9" id="KW-0408">Iron</keyword>
<reference evidence="18" key="1">
    <citation type="journal article" date="2023" name="Nat. Commun.">
        <title>Diploid and tetraploid genomes of Acorus and the evolution of monocots.</title>
        <authorList>
            <person name="Ma L."/>
            <person name="Liu K.W."/>
            <person name="Li Z."/>
            <person name="Hsiao Y.Y."/>
            <person name="Qi Y."/>
            <person name="Fu T."/>
            <person name="Tang G.D."/>
            <person name="Zhang D."/>
            <person name="Sun W.H."/>
            <person name="Liu D.K."/>
            <person name="Li Y."/>
            <person name="Chen G.Z."/>
            <person name="Liu X.D."/>
            <person name="Liao X.Y."/>
            <person name="Jiang Y.T."/>
            <person name="Yu X."/>
            <person name="Hao Y."/>
            <person name="Huang J."/>
            <person name="Zhao X.W."/>
            <person name="Ke S."/>
            <person name="Chen Y.Y."/>
            <person name="Wu W.L."/>
            <person name="Hsu J.L."/>
            <person name="Lin Y.F."/>
            <person name="Huang M.D."/>
            <person name="Li C.Y."/>
            <person name="Huang L."/>
            <person name="Wang Z.W."/>
            <person name="Zhao X."/>
            <person name="Zhong W.Y."/>
            <person name="Peng D.H."/>
            <person name="Ahmad S."/>
            <person name="Lan S."/>
            <person name="Zhang J.S."/>
            <person name="Tsai W.C."/>
            <person name="Van de Peer Y."/>
            <person name="Liu Z.J."/>
        </authorList>
    </citation>
    <scope>NUCLEOTIDE SEQUENCE</scope>
    <source>
        <strain evidence="18">SCP</strain>
    </source>
</reference>
<dbReference type="SUPFAM" id="SSF54197">
    <property type="entry name" value="HIT-like"/>
    <property type="match status" value="1"/>
</dbReference>
<feature type="domain" description="Cwf19-like protein C-terminal" evidence="16">
    <location>
        <begin position="672"/>
        <end position="757"/>
    </location>
</feature>
<evidence type="ECO:0000256" key="10">
    <source>
        <dbReference type="ARBA" id="ARBA00023014"/>
    </source>
</evidence>
<feature type="region of interest" description="Disordered" evidence="15">
    <location>
        <begin position="502"/>
        <end position="536"/>
    </location>
</feature>
<feature type="compositionally biased region" description="Basic residues" evidence="15">
    <location>
        <begin position="27"/>
        <end position="44"/>
    </location>
</feature>
<feature type="coiled-coil region" evidence="14">
    <location>
        <begin position="434"/>
        <end position="461"/>
    </location>
</feature>
<dbReference type="GO" id="GO:0046872">
    <property type="term" value="F:metal ion binding"/>
    <property type="evidence" value="ECO:0007669"/>
    <property type="project" value="UniProtKB-KW"/>
</dbReference>
<evidence type="ECO:0000256" key="11">
    <source>
        <dbReference type="ARBA" id="ARBA00023128"/>
    </source>
</evidence>
<dbReference type="GO" id="GO:0005759">
    <property type="term" value="C:mitochondrial matrix"/>
    <property type="evidence" value="ECO:0007669"/>
    <property type="project" value="UniProtKB-ARBA"/>
</dbReference>
<evidence type="ECO:0000256" key="3">
    <source>
        <dbReference type="ARBA" id="ARBA00006795"/>
    </source>
</evidence>
<dbReference type="GO" id="GO:0005524">
    <property type="term" value="F:ATP binding"/>
    <property type="evidence" value="ECO:0007669"/>
    <property type="project" value="UniProtKB-KW"/>
</dbReference>
<dbReference type="InterPro" id="IPR006768">
    <property type="entry name" value="Cwf19-like_C_dom-1"/>
</dbReference>
<comment type="subcellular location">
    <subcellularLocation>
        <location evidence="2">Mitochondrion</location>
    </subcellularLocation>
</comment>
<feature type="compositionally biased region" description="Basic and acidic residues" evidence="15">
    <location>
        <begin position="186"/>
        <end position="196"/>
    </location>
</feature>
<evidence type="ECO:0000256" key="4">
    <source>
        <dbReference type="ARBA" id="ARBA00022485"/>
    </source>
</evidence>
<keyword evidence="11" id="KW-0496">Mitochondrion</keyword>
<keyword evidence="6" id="KW-0547">Nucleotide-binding</keyword>
<evidence type="ECO:0000256" key="14">
    <source>
        <dbReference type="SAM" id="Coils"/>
    </source>
</evidence>
<dbReference type="GO" id="GO:0051539">
    <property type="term" value="F:4 iron, 4 sulfur cluster binding"/>
    <property type="evidence" value="ECO:0007669"/>
    <property type="project" value="UniProtKB-KW"/>
</dbReference>
<evidence type="ECO:0000256" key="15">
    <source>
        <dbReference type="SAM" id="MobiDB-lite"/>
    </source>
</evidence>
<comment type="caution">
    <text evidence="18">The sequence shown here is derived from an EMBL/GenBank/DDBJ whole genome shotgun (WGS) entry which is preliminary data.</text>
</comment>
<dbReference type="InterPro" id="IPR036265">
    <property type="entry name" value="HIT-like_sf"/>
</dbReference>
<dbReference type="GO" id="GO:0140663">
    <property type="term" value="F:ATP-dependent FeS chaperone activity"/>
    <property type="evidence" value="ECO:0007669"/>
    <property type="project" value="InterPro"/>
</dbReference>
<keyword evidence="4" id="KW-0004">4Fe-4S</keyword>
<evidence type="ECO:0000259" key="16">
    <source>
        <dbReference type="Pfam" id="PF04676"/>
    </source>
</evidence>
<comment type="cofactor">
    <cofactor evidence="1">
        <name>[4Fe-4S] cluster</name>
        <dbReference type="ChEBI" id="CHEBI:49883"/>
    </cofactor>
</comment>
<dbReference type="Pfam" id="PF10609">
    <property type="entry name" value="ParA"/>
    <property type="match status" value="1"/>
</dbReference>
<evidence type="ECO:0000256" key="12">
    <source>
        <dbReference type="ARBA" id="ARBA00024036"/>
    </source>
</evidence>
<dbReference type="HAMAP" id="MF_02040">
    <property type="entry name" value="Mrp_NBP35"/>
    <property type="match status" value="1"/>
</dbReference>
<dbReference type="GO" id="GO:0016226">
    <property type="term" value="P:iron-sulfur cluster assembly"/>
    <property type="evidence" value="ECO:0007669"/>
    <property type="project" value="InterPro"/>
</dbReference>
<dbReference type="PANTHER" id="PTHR12072">
    <property type="entry name" value="CWF19, CELL CYCLE CONTROL PROTEIN"/>
    <property type="match status" value="1"/>
</dbReference>
<evidence type="ECO:0000313" key="18">
    <source>
        <dbReference type="EMBL" id="KAK1271416.1"/>
    </source>
</evidence>
<feature type="region of interest" description="Disordered" evidence="15">
    <location>
        <begin position="1"/>
        <end position="234"/>
    </location>
</feature>
<dbReference type="PROSITE" id="PS01215">
    <property type="entry name" value="MRP"/>
    <property type="match status" value="1"/>
</dbReference>
<name>A0AAV9B5D1_ACOGR</name>
<dbReference type="Pfam" id="PF04676">
    <property type="entry name" value="CwfJ_C_2"/>
    <property type="match status" value="1"/>
</dbReference>
<dbReference type="InterPro" id="IPR027417">
    <property type="entry name" value="P-loop_NTPase"/>
</dbReference>
<evidence type="ECO:0000256" key="1">
    <source>
        <dbReference type="ARBA" id="ARBA00001966"/>
    </source>
</evidence>
<evidence type="ECO:0000256" key="8">
    <source>
        <dbReference type="ARBA" id="ARBA00022946"/>
    </source>
</evidence>
<feature type="domain" description="Cwf19-like C-terminal" evidence="17">
    <location>
        <begin position="542"/>
        <end position="663"/>
    </location>
</feature>
<feature type="region of interest" description="Disordered" evidence="15">
    <location>
        <begin position="323"/>
        <end position="349"/>
    </location>
</feature>
<gene>
    <name evidence="18" type="ORF">QJS04_geneDACA013116</name>
</gene>
<keyword evidence="19" id="KW-1185">Reference proteome</keyword>
<keyword evidence="14" id="KW-0175">Coiled coil</keyword>
<evidence type="ECO:0000256" key="5">
    <source>
        <dbReference type="ARBA" id="ARBA00022723"/>
    </source>
</evidence>
<evidence type="ECO:0000256" key="2">
    <source>
        <dbReference type="ARBA" id="ARBA00004173"/>
    </source>
</evidence>
<dbReference type="EMBL" id="JAUJYN010000005">
    <property type="protein sequence ID" value="KAK1271416.1"/>
    <property type="molecule type" value="Genomic_DNA"/>
</dbReference>
<dbReference type="InterPro" id="IPR000808">
    <property type="entry name" value="Mrp-like_CS"/>
</dbReference>
<feature type="compositionally biased region" description="Basic and acidic residues" evidence="15">
    <location>
        <begin position="124"/>
        <end position="143"/>
    </location>
</feature>
<dbReference type="Gene3D" id="3.40.50.300">
    <property type="entry name" value="P-loop containing nucleotide triphosphate hydrolases"/>
    <property type="match status" value="1"/>
</dbReference>
<evidence type="ECO:0000256" key="13">
    <source>
        <dbReference type="ARBA" id="ARBA00081370"/>
    </source>
</evidence>
<keyword evidence="10" id="KW-0411">Iron-sulfur</keyword>
<dbReference type="SUPFAM" id="SSF52540">
    <property type="entry name" value="P-loop containing nucleoside triphosphate hydrolases"/>
    <property type="match status" value="1"/>
</dbReference>
<dbReference type="Pfam" id="PF04677">
    <property type="entry name" value="CwfJ_C_1"/>
    <property type="match status" value="1"/>
</dbReference>
<dbReference type="GO" id="GO:0032981">
    <property type="term" value="P:mitochondrial respiratory chain complex I assembly"/>
    <property type="evidence" value="ECO:0007669"/>
    <property type="project" value="UniProtKB-ARBA"/>
</dbReference>
<dbReference type="CDD" id="cd02037">
    <property type="entry name" value="Mrp_NBP35"/>
    <property type="match status" value="1"/>
</dbReference>
<dbReference type="GO" id="GO:0000398">
    <property type="term" value="P:mRNA splicing, via spliceosome"/>
    <property type="evidence" value="ECO:0007669"/>
    <property type="project" value="TreeGrafter"/>
</dbReference>
<dbReference type="Proteomes" id="UP001179952">
    <property type="component" value="Unassembled WGS sequence"/>
</dbReference>
<proteinExistence type="inferred from homology"/>
<comment type="similarity">
    <text evidence="12">Belongs to the Mrp/NBP35 ATP-binding proteins family.</text>
</comment>
<dbReference type="PANTHER" id="PTHR12072:SF5">
    <property type="entry name" value="CWF19-LIKE PROTEIN 2"/>
    <property type="match status" value="1"/>
</dbReference>
<comment type="similarity">
    <text evidence="3">Belongs to the CWF19 family.</text>
</comment>
<feature type="compositionally biased region" description="Basic residues" evidence="15">
    <location>
        <begin position="99"/>
        <end position="108"/>
    </location>
</feature>
<dbReference type="InterPro" id="IPR019591">
    <property type="entry name" value="Mrp/NBP35_ATP-bd"/>
</dbReference>
<accession>A0AAV9B5D1</accession>
<dbReference type="AlphaFoldDB" id="A0AAV9B5D1"/>
<evidence type="ECO:0000313" key="19">
    <source>
        <dbReference type="Proteomes" id="UP001179952"/>
    </source>
</evidence>
<reference evidence="18" key="2">
    <citation type="submission" date="2023-06" db="EMBL/GenBank/DDBJ databases">
        <authorList>
            <person name="Ma L."/>
            <person name="Liu K.-W."/>
            <person name="Li Z."/>
            <person name="Hsiao Y.-Y."/>
            <person name="Qi Y."/>
            <person name="Fu T."/>
            <person name="Tang G."/>
            <person name="Zhang D."/>
            <person name="Sun W.-H."/>
            <person name="Liu D.-K."/>
            <person name="Li Y."/>
            <person name="Chen G.-Z."/>
            <person name="Liu X.-D."/>
            <person name="Liao X.-Y."/>
            <person name="Jiang Y.-T."/>
            <person name="Yu X."/>
            <person name="Hao Y."/>
            <person name="Huang J."/>
            <person name="Zhao X.-W."/>
            <person name="Ke S."/>
            <person name="Chen Y.-Y."/>
            <person name="Wu W.-L."/>
            <person name="Hsu J.-L."/>
            <person name="Lin Y.-F."/>
            <person name="Huang M.-D."/>
            <person name="Li C.-Y."/>
            <person name="Huang L."/>
            <person name="Wang Z.-W."/>
            <person name="Zhao X."/>
            <person name="Zhong W.-Y."/>
            <person name="Peng D.-H."/>
            <person name="Ahmad S."/>
            <person name="Lan S."/>
            <person name="Zhang J.-S."/>
            <person name="Tsai W.-C."/>
            <person name="Van De Peer Y."/>
            <person name="Liu Z.-J."/>
        </authorList>
    </citation>
    <scope>NUCLEOTIDE SEQUENCE</scope>
    <source>
        <strain evidence="18">SCP</strain>
        <tissue evidence="18">Leaves</tissue>
    </source>
</reference>
<sequence length="1033" mass="114941">MLAGVKIIPRDQLDDVREKADIDGGKTKRRKGKPSREKRRKKKKSSYDSSEDEVTEKIKSGARRRKKWYSSDDDGTDSSVSSSSCSGSESSLDRGGKGSGRKSGKRNKACGAKCSYSSSGDDGSSGRDEGRGKSKRSGKEKIRGSGSLSDQEDKELLRKEMGLEWMSKPMNKSDKKIADIDMVPNEPHEEVARPNPRELNPYFRDNGGGYPDDEPRTPAGGNQLPPPAVVGDGGASWRLKALKRAKEQAAREGRKIDEVVEERWGSLGELAASVASRRAAPTHAHLHAIKDRKRGVAEKSERNGLDQTERFTEEVGSGKREYLQNLSSPRPNMRRPKAHDSLSWGKRKNQNMSVEDTELIASAVSGLNKFANDGSFHKAFAHQNKDDDVHRNALHMNVEGREHVEVERVTSKTNDPSEACHVPKEALNSNKLAALRLKGKHEEADKLLREMEAAAKNQDTEVKMISRGTHGATNSHAAREMLNQRKRGEDDADKHLAQKIMQNRQYTMSSRADDEYDFDDAPSKRHNRRKGGMTSEKNVIPKRILTQQERCQFCFENPTRPKHLVVSIANFTYMMLPQSQPVVQGHCCILPMQHESSTRNLDDNVWEEMRNFKKCLLMMFAKQDKDVVFLETVMNLSQQRRHCLIECIPLPKELAKEAPLYFKKAIDEAEDEWSQHNAKKLIPTGNKGLRASIPKNFPYFHVEFGLKEGYVHVIDDEKQFKSSLGLNVIRGMLQLPEEDMHRRRRLESVEAQRQAVASEKRVAGDIKKRPLIDGVKDIIAVASGKGGVGKSTTAVNLAVALSKTCHLKVGLLDADVYGPSIPTMMNLHEKPEVNQDMKMIPIENYGVRCMSIGFLVEKDAPIVWRGPMVMSAIGKLTRGVAWGTLDVLVVDMPPGTGDTQLSISQTLNLSGALIVSTPQDVALIDARRGANMFRKILGLIENMSCFKCPHCGEKSYIFGQGGARRTADEMDLTFLGEIPLEADIRSSSDEGNPIVISSPDSGVTKAYNDVALKVVSRLEELALERQSGPQILL</sequence>
<evidence type="ECO:0000256" key="9">
    <source>
        <dbReference type="ARBA" id="ARBA00023004"/>
    </source>
</evidence>
<feature type="compositionally biased region" description="Low complexity" evidence="15">
    <location>
        <begin position="77"/>
        <end position="90"/>
    </location>
</feature>
<dbReference type="FunFam" id="3.40.50.300:FF:000709">
    <property type="entry name" value="Iron-sulfur protein NUBPL isoform X1"/>
    <property type="match status" value="1"/>
</dbReference>
<evidence type="ECO:0000256" key="6">
    <source>
        <dbReference type="ARBA" id="ARBA00022741"/>
    </source>
</evidence>
<feature type="compositionally biased region" description="Basic and acidic residues" evidence="15">
    <location>
        <begin position="8"/>
        <end position="26"/>
    </location>
</feature>
<dbReference type="InterPro" id="IPR006767">
    <property type="entry name" value="Cwf19-like_C_dom-2"/>
</dbReference>
<dbReference type="InterPro" id="IPR040194">
    <property type="entry name" value="Cwf19-like"/>
</dbReference>
<organism evidence="18 19">
    <name type="scientific">Acorus gramineus</name>
    <name type="common">Dwarf sweet flag</name>
    <dbReference type="NCBI Taxonomy" id="55184"/>
    <lineage>
        <taxon>Eukaryota</taxon>
        <taxon>Viridiplantae</taxon>
        <taxon>Streptophyta</taxon>
        <taxon>Embryophyta</taxon>
        <taxon>Tracheophyta</taxon>
        <taxon>Spermatophyta</taxon>
        <taxon>Magnoliopsida</taxon>
        <taxon>Liliopsida</taxon>
        <taxon>Acoraceae</taxon>
        <taxon>Acorus</taxon>
    </lineage>
</organism>
<protein>
    <recommendedName>
        <fullName evidence="13">Nucleotide-binding protein-like</fullName>
    </recommendedName>
</protein>
<keyword evidence="7" id="KW-0067">ATP-binding</keyword>
<dbReference type="InterPro" id="IPR033756">
    <property type="entry name" value="YlxH/NBP35"/>
</dbReference>
<dbReference type="GO" id="GO:0071014">
    <property type="term" value="C:post-mRNA release spliceosomal complex"/>
    <property type="evidence" value="ECO:0007669"/>
    <property type="project" value="TreeGrafter"/>
</dbReference>
<evidence type="ECO:0000259" key="17">
    <source>
        <dbReference type="Pfam" id="PF04677"/>
    </source>
</evidence>
<evidence type="ECO:0000256" key="7">
    <source>
        <dbReference type="ARBA" id="ARBA00022840"/>
    </source>
</evidence>
<keyword evidence="8" id="KW-0809">Transit peptide</keyword>